<dbReference type="InterPro" id="IPR050051">
    <property type="entry name" value="EccE_dom"/>
</dbReference>
<dbReference type="NCBIfam" id="TIGR03923">
    <property type="entry name" value="T7SS_EccE"/>
    <property type="match status" value="1"/>
</dbReference>
<comment type="subcellular location">
    <subcellularLocation>
        <location evidence="1">Cell membrane</location>
    </subcellularLocation>
</comment>
<evidence type="ECO:0000256" key="1">
    <source>
        <dbReference type="ARBA" id="ARBA00004236"/>
    </source>
</evidence>
<feature type="transmembrane region" description="Helical" evidence="8">
    <location>
        <begin position="154"/>
        <end position="174"/>
    </location>
</feature>
<evidence type="ECO:0000313" key="10">
    <source>
        <dbReference type="EMBL" id="OYO12960.1"/>
    </source>
</evidence>
<evidence type="ECO:0000256" key="6">
    <source>
        <dbReference type="ARBA" id="ARBA00023136"/>
    </source>
</evidence>
<feature type="transmembrane region" description="Helical" evidence="8">
    <location>
        <begin position="130"/>
        <end position="148"/>
    </location>
</feature>
<protein>
    <submittedName>
        <fullName evidence="10">Type VII secretion protein EccE</fullName>
    </submittedName>
</protein>
<keyword evidence="11" id="KW-1185">Reference proteome</keyword>
<feature type="compositionally biased region" description="Polar residues" evidence="7">
    <location>
        <begin position="15"/>
        <end position="30"/>
    </location>
</feature>
<comment type="similarity">
    <text evidence="2">Belongs to the EccE family.</text>
</comment>
<proteinExistence type="inferred from homology"/>
<evidence type="ECO:0000256" key="8">
    <source>
        <dbReference type="SAM" id="Phobius"/>
    </source>
</evidence>
<sequence length="498" mass="52427">MSFFQFLELPGLINPTTPKPASTRMPSITPMNMPVPTRRSGGWGLSGSRSTNADTNRCAVKVCALRRSLRVAICGRLLSLNHRSQGTFCCAAVSPDPAGPRVVALASTKGKSVQSAAPPHRRSWLLRHSGRLVLLEGVLLLAVLALIAGSRLGILVGGLLLVLLLVLLAPVIGGRSLIGWLRLRLAYSGRQRVRPARVPADLVPLAEWVPGFEIGQTVGGRGDETGVISDGDAWSAVLALDADEDLLADSGAELDLGSLADLTVSDDIIFAGIQVITYTVPAPTSLLLGPGSQAARAYAENAHPVPPTVRRTWICLRLDPTRCLAAVERRGAGVDGIHATLRFGLHRVQSLLKRHGVDSHAIGGAELAEVLALTSGATADPMGPERSAEHWDHWVCDGMVHSGQLVRRWGSNPSYAYQVLLDAVAQAPVLFAVTSFTLSPEQDASGGVRLVTPNQQTADAAVGHLADRVGSEVALAQAGGTQVPTMLATVPLGRGVQL</sequence>
<evidence type="ECO:0000256" key="5">
    <source>
        <dbReference type="ARBA" id="ARBA00022989"/>
    </source>
</evidence>
<organism evidence="10 11">
    <name type="scientific">Enemella evansiae</name>
    <dbReference type="NCBI Taxonomy" id="2016499"/>
    <lineage>
        <taxon>Bacteria</taxon>
        <taxon>Bacillati</taxon>
        <taxon>Actinomycetota</taxon>
        <taxon>Actinomycetes</taxon>
        <taxon>Propionibacteriales</taxon>
        <taxon>Propionibacteriaceae</taxon>
        <taxon>Enemella</taxon>
    </lineage>
</organism>
<feature type="domain" description="Type VII secretion system protein EccE" evidence="9">
    <location>
        <begin position="309"/>
        <end position="402"/>
    </location>
</feature>
<keyword evidence="5 8" id="KW-1133">Transmembrane helix</keyword>
<accession>A0A255GAK1</accession>
<reference evidence="10 11" key="1">
    <citation type="submission" date="2017-07" db="EMBL/GenBank/DDBJ databases">
        <title>Draft whole genome sequences of clinical Proprionibacteriaceae strains.</title>
        <authorList>
            <person name="Bernier A.-M."/>
            <person name="Bernard K."/>
            <person name="Domingo M.-C."/>
        </authorList>
    </citation>
    <scope>NUCLEOTIDE SEQUENCE [LARGE SCALE GENOMIC DNA]</scope>
    <source>
        <strain evidence="10 11">NML 030167</strain>
    </source>
</reference>
<keyword evidence="3" id="KW-1003">Cell membrane</keyword>
<name>A0A255GAK1_9ACTN</name>
<keyword evidence="6 8" id="KW-0472">Membrane</keyword>
<evidence type="ECO:0000313" key="11">
    <source>
        <dbReference type="Proteomes" id="UP000215896"/>
    </source>
</evidence>
<evidence type="ECO:0000256" key="3">
    <source>
        <dbReference type="ARBA" id="ARBA00022475"/>
    </source>
</evidence>
<feature type="region of interest" description="Disordered" evidence="7">
    <location>
        <begin position="15"/>
        <end position="35"/>
    </location>
</feature>
<dbReference type="InterPro" id="IPR021368">
    <property type="entry name" value="T7SS_EccE"/>
</dbReference>
<keyword evidence="4 8" id="KW-0812">Transmembrane</keyword>
<dbReference type="Pfam" id="PF11203">
    <property type="entry name" value="EccE"/>
    <property type="match status" value="1"/>
</dbReference>
<dbReference type="AlphaFoldDB" id="A0A255GAK1"/>
<dbReference type="Proteomes" id="UP000215896">
    <property type="component" value="Unassembled WGS sequence"/>
</dbReference>
<evidence type="ECO:0000256" key="7">
    <source>
        <dbReference type="SAM" id="MobiDB-lite"/>
    </source>
</evidence>
<comment type="caution">
    <text evidence="10">The sequence shown here is derived from an EMBL/GenBank/DDBJ whole genome shotgun (WGS) entry which is preliminary data.</text>
</comment>
<evidence type="ECO:0000256" key="4">
    <source>
        <dbReference type="ARBA" id="ARBA00022692"/>
    </source>
</evidence>
<evidence type="ECO:0000256" key="2">
    <source>
        <dbReference type="ARBA" id="ARBA00007759"/>
    </source>
</evidence>
<gene>
    <name evidence="10" type="primary">eccE</name>
    <name evidence="10" type="ORF">CGZ94_13855</name>
</gene>
<evidence type="ECO:0000259" key="9">
    <source>
        <dbReference type="Pfam" id="PF11203"/>
    </source>
</evidence>
<dbReference type="EMBL" id="NMVO01000014">
    <property type="protein sequence ID" value="OYO12960.1"/>
    <property type="molecule type" value="Genomic_DNA"/>
</dbReference>
<dbReference type="GO" id="GO:0005886">
    <property type="term" value="C:plasma membrane"/>
    <property type="evidence" value="ECO:0007669"/>
    <property type="project" value="UniProtKB-SubCell"/>
</dbReference>